<gene>
    <name evidence="1" type="ORF">ERUC_LOCUS13740</name>
</gene>
<accession>A0ABC8JPE2</accession>
<name>A0ABC8JPE2_ERUVS</name>
<sequence length="93" mass="10710">MYHVKVTSKEVILSIVPIYGLRGPMNFKAVKEEMKPMFSEVEMSRDVVILAIHQQILARLLQDLLHEKACKESSTRPHVPCFLHMPHILACTR</sequence>
<dbReference type="Proteomes" id="UP001642260">
    <property type="component" value="Unassembled WGS sequence"/>
</dbReference>
<comment type="caution">
    <text evidence="1">The sequence shown here is derived from an EMBL/GenBank/DDBJ whole genome shotgun (WGS) entry which is preliminary data.</text>
</comment>
<reference evidence="1 2" key="1">
    <citation type="submission" date="2022-03" db="EMBL/GenBank/DDBJ databases">
        <authorList>
            <person name="Macdonald S."/>
            <person name="Ahmed S."/>
            <person name="Newling K."/>
        </authorList>
    </citation>
    <scope>NUCLEOTIDE SEQUENCE [LARGE SCALE GENOMIC DNA]</scope>
</reference>
<evidence type="ECO:0000313" key="1">
    <source>
        <dbReference type="EMBL" id="CAH8336172.1"/>
    </source>
</evidence>
<dbReference type="AlphaFoldDB" id="A0ABC8JPE2"/>
<dbReference type="EMBL" id="CAKOAT010129598">
    <property type="protein sequence ID" value="CAH8336172.1"/>
    <property type="molecule type" value="Genomic_DNA"/>
</dbReference>
<evidence type="ECO:0000313" key="2">
    <source>
        <dbReference type="Proteomes" id="UP001642260"/>
    </source>
</evidence>
<proteinExistence type="predicted"/>
<keyword evidence="2" id="KW-1185">Reference proteome</keyword>
<protein>
    <submittedName>
        <fullName evidence="1">Uncharacterized protein</fullName>
    </submittedName>
</protein>
<organism evidence="1 2">
    <name type="scientific">Eruca vesicaria subsp. sativa</name>
    <name type="common">Garden rocket</name>
    <name type="synonym">Eruca sativa</name>
    <dbReference type="NCBI Taxonomy" id="29727"/>
    <lineage>
        <taxon>Eukaryota</taxon>
        <taxon>Viridiplantae</taxon>
        <taxon>Streptophyta</taxon>
        <taxon>Embryophyta</taxon>
        <taxon>Tracheophyta</taxon>
        <taxon>Spermatophyta</taxon>
        <taxon>Magnoliopsida</taxon>
        <taxon>eudicotyledons</taxon>
        <taxon>Gunneridae</taxon>
        <taxon>Pentapetalae</taxon>
        <taxon>rosids</taxon>
        <taxon>malvids</taxon>
        <taxon>Brassicales</taxon>
        <taxon>Brassicaceae</taxon>
        <taxon>Brassiceae</taxon>
        <taxon>Eruca</taxon>
    </lineage>
</organism>